<feature type="binding site" evidence="5">
    <location>
        <begin position="120"/>
        <end position="124"/>
    </location>
    <ligand>
        <name>S-adenosyl-L-methionine</name>
        <dbReference type="ChEBI" id="CHEBI:59789"/>
    </ligand>
</feature>
<evidence type="ECO:0000256" key="3">
    <source>
        <dbReference type="ARBA" id="ARBA00022691"/>
    </source>
</evidence>
<evidence type="ECO:0000256" key="1">
    <source>
        <dbReference type="ARBA" id="ARBA00022603"/>
    </source>
</evidence>
<keyword evidence="3 5" id="KW-0949">S-adenosyl-L-methionine</keyword>
<comment type="caution">
    <text evidence="8">The sequence shown here is derived from an EMBL/GenBank/DDBJ whole genome shotgun (WGS) entry which is preliminary data.</text>
</comment>
<dbReference type="CDD" id="cd02440">
    <property type="entry name" value="AdoMet_MTases"/>
    <property type="match status" value="1"/>
</dbReference>
<name>A0A0F3IPZ2_9GAMM</name>
<evidence type="ECO:0000256" key="5">
    <source>
        <dbReference type="HAMAP-Rule" id="MF_02126"/>
    </source>
</evidence>
<comment type="function">
    <text evidence="5">Methylates the class 1 translation termination release factors RF1/PrfA and RF2/PrfB on the glutamine residue of the universally conserved GGQ motif.</text>
</comment>
<dbReference type="InterPro" id="IPR002052">
    <property type="entry name" value="DNA_methylase_N6_adenine_CS"/>
</dbReference>
<dbReference type="NCBIfam" id="TIGR03534">
    <property type="entry name" value="RF_mod_PrmC"/>
    <property type="match status" value="1"/>
</dbReference>
<dbReference type="PATRIC" id="fig|1632867.3.peg.3164"/>
<feature type="binding site" evidence="5">
    <location>
        <position position="185"/>
    </location>
    <ligand>
        <name>S-adenosyl-L-methionine</name>
        <dbReference type="ChEBI" id="CHEBI:59789"/>
    </ligand>
</feature>
<evidence type="ECO:0000259" key="7">
    <source>
        <dbReference type="Pfam" id="PF17827"/>
    </source>
</evidence>
<dbReference type="PANTHER" id="PTHR18895">
    <property type="entry name" value="HEMK METHYLTRANSFERASE"/>
    <property type="match status" value="1"/>
</dbReference>
<protein>
    <recommendedName>
        <fullName evidence="5">Release factor glutamine methyltransferase</fullName>
        <shortName evidence="5">RF MTase</shortName>
        <ecNumber evidence="5">2.1.1.297</ecNumber>
    </recommendedName>
    <alternativeName>
        <fullName evidence="5">N5-glutamine methyltransferase PrmC</fullName>
    </alternativeName>
    <alternativeName>
        <fullName evidence="5">Protein-(glutamine-N5) MTase PrmC</fullName>
    </alternativeName>
    <alternativeName>
        <fullName evidence="5">Protein-glutamine N-methyltransferase PrmC</fullName>
    </alternativeName>
</protein>
<gene>
    <name evidence="5" type="primary">prmC</name>
    <name evidence="8" type="ORF">VZ94_03565</name>
</gene>
<feature type="domain" description="Release factor glutamine methyltransferase N-terminal" evidence="7">
    <location>
        <begin position="7"/>
        <end position="75"/>
    </location>
</feature>
<keyword evidence="9" id="KW-1185">Reference proteome</keyword>
<feature type="binding site" evidence="5">
    <location>
        <begin position="185"/>
        <end position="188"/>
    </location>
    <ligand>
        <name>substrate</name>
    </ligand>
</feature>
<reference evidence="9" key="1">
    <citation type="submission" date="2015-03" db="EMBL/GenBank/DDBJ databases">
        <title>Draft genome sequence of a novel methanotroph (Sn10-6) isolated from flooded ricefield rhizosphere in India.</title>
        <authorList>
            <person name="Pandit P.S."/>
            <person name="Pore S.D."/>
            <person name="Arora P."/>
            <person name="Kapse N.G."/>
            <person name="Dhakephalkar P.K."/>
            <person name="Rahalkar M.C."/>
        </authorList>
    </citation>
    <scope>NUCLEOTIDE SEQUENCE [LARGE SCALE GENOMIC DNA]</scope>
    <source>
        <strain evidence="9">Sn10-6</strain>
    </source>
</reference>
<evidence type="ECO:0000256" key="2">
    <source>
        <dbReference type="ARBA" id="ARBA00022679"/>
    </source>
</evidence>
<dbReference type="InterPro" id="IPR019874">
    <property type="entry name" value="RF_methyltr_PrmC"/>
</dbReference>
<reference evidence="8 9" key="2">
    <citation type="journal article" date="2016" name="Microb. Ecol.">
        <title>Genome Characteristics of a Novel Type I Methanotroph (Sn10-6) Isolated from a Flooded Indian Rice Field.</title>
        <authorList>
            <person name="Rahalkar M.C."/>
            <person name="Pandit P.S."/>
            <person name="Dhakephalkar P.K."/>
            <person name="Pore S."/>
            <person name="Arora P."/>
            <person name="Kapse N."/>
        </authorList>
    </citation>
    <scope>NUCLEOTIDE SEQUENCE [LARGE SCALE GENOMIC DNA]</scope>
    <source>
        <strain evidence="8 9">Sn10-6</strain>
    </source>
</reference>
<dbReference type="Proteomes" id="UP000033684">
    <property type="component" value="Unassembled WGS sequence"/>
</dbReference>
<dbReference type="InterPro" id="IPR029063">
    <property type="entry name" value="SAM-dependent_MTases_sf"/>
</dbReference>
<comment type="similarity">
    <text evidence="5">Belongs to the protein N5-glutamine methyltransferase family. PrmC subfamily.</text>
</comment>
<dbReference type="FunFam" id="3.40.50.150:FF:000053">
    <property type="entry name" value="Release factor glutamine methyltransferase"/>
    <property type="match status" value="1"/>
</dbReference>
<dbReference type="NCBIfam" id="TIGR00536">
    <property type="entry name" value="hemK_fam"/>
    <property type="match status" value="1"/>
</dbReference>
<dbReference type="OrthoDB" id="9800643at2"/>
<dbReference type="Pfam" id="PF05175">
    <property type="entry name" value="MTS"/>
    <property type="match status" value="1"/>
</dbReference>
<evidence type="ECO:0000259" key="6">
    <source>
        <dbReference type="Pfam" id="PF05175"/>
    </source>
</evidence>
<dbReference type="InterPro" id="IPR004556">
    <property type="entry name" value="HemK-like"/>
</dbReference>
<dbReference type="GO" id="GO:0102559">
    <property type="term" value="F:peptide chain release factor N(5)-glutamine methyltransferase activity"/>
    <property type="evidence" value="ECO:0007669"/>
    <property type="project" value="UniProtKB-EC"/>
</dbReference>
<keyword evidence="2 5" id="KW-0808">Transferase</keyword>
<dbReference type="InterPro" id="IPR007848">
    <property type="entry name" value="Small_mtfrase_dom"/>
</dbReference>
<dbReference type="EC" id="2.1.1.297" evidence="5"/>
<dbReference type="GO" id="GO:0003676">
    <property type="term" value="F:nucleic acid binding"/>
    <property type="evidence" value="ECO:0007669"/>
    <property type="project" value="InterPro"/>
</dbReference>
<evidence type="ECO:0000313" key="8">
    <source>
        <dbReference type="EMBL" id="KJV07649.1"/>
    </source>
</evidence>
<feature type="binding site" evidence="5">
    <location>
        <position position="170"/>
    </location>
    <ligand>
        <name>S-adenosyl-L-methionine</name>
        <dbReference type="ChEBI" id="CHEBI:59789"/>
    </ligand>
</feature>
<dbReference type="RefSeq" id="WP_045778196.1">
    <property type="nucleotide sequence ID" value="NZ_LAJX01000026.1"/>
</dbReference>
<comment type="catalytic activity">
    <reaction evidence="4 5">
        <text>L-glutaminyl-[peptide chain release factor] + S-adenosyl-L-methionine = N(5)-methyl-L-glutaminyl-[peptide chain release factor] + S-adenosyl-L-homocysteine + H(+)</text>
        <dbReference type="Rhea" id="RHEA:42896"/>
        <dbReference type="Rhea" id="RHEA-COMP:10271"/>
        <dbReference type="Rhea" id="RHEA-COMP:10272"/>
        <dbReference type="ChEBI" id="CHEBI:15378"/>
        <dbReference type="ChEBI" id="CHEBI:30011"/>
        <dbReference type="ChEBI" id="CHEBI:57856"/>
        <dbReference type="ChEBI" id="CHEBI:59789"/>
        <dbReference type="ChEBI" id="CHEBI:61891"/>
        <dbReference type="EC" id="2.1.1.297"/>
    </reaction>
</comment>
<organism evidence="8 9">
    <name type="scientific">Methylocucumis oryzae</name>
    <dbReference type="NCBI Taxonomy" id="1632867"/>
    <lineage>
        <taxon>Bacteria</taxon>
        <taxon>Pseudomonadati</taxon>
        <taxon>Pseudomonadota</taxon>
        <taxon>Gammaproteobacteria</taxon>
        <taxon>Methylococcales</taxon>
        <taxon>Methylococcaceae</taxon>
        <taxon>Methylocucumis</taxon>
    </lineage>
</organism>
<dbReference type="PANTHER" id="PTHR18895:SF74">
    <property type="entry name" value="MTRF1L RELEASE FACTOR GLUTAMINE METHYLTRANSFERASE"/>
    <property type="match status" value="1"/>
</dbReference>
<keyword evidence="1 5" id="KW-0489">Methyltransferase</keyword>
<evidence type="ECO:0000256" key="4">
    <source>
        <dbReference type="ARBA" id="ARBA00048391"/>
    </source>
</evidence>
<sequence>MLTVQTALTEAITLLTPCTDSPRLEAELLLAHSLVKPRSFLRAWPNADIPDADYQAFTNLLRQRQQGQPMAYILGRREFWSHDFIVTPDVLIPRPDTELLCETSLARIAKDLPLSVLDLGTGSGIIAITIAIERPYAQVYACDISPAALAIAQHNAEHHQQHIQFYQSNWFANIPIRTFDIIVSNPPYIAETDPHLQQGDLRFEPINALASGIDGLNSLRTIIADSWPYLSTNGYLILEHGYDQAPAVQTLLKNHNYQSVHTYTDLAGQPRVTLGQKIV</sequence>
<dbReference type="PROSITE" id="PS00092">
    <property type="entry name" value="N6_MTASE"/>
    <property type="match status" value="1"/>
</dbReference>
<dbReference type="InterPro" id="IPR040758">
    <property type="entry name" value="PrmC_N"/>
</dbReference>
<dbReference type="Gene3D" id="3.40.50.150">
    <property type="entry name" value="Vaccinia Virus protein VP39"/>
    <property type="match status" value="1"/>
</dbReference>
<dbReference type="Pfam" id="PF17827">
    <property type="entry name" value="PrmC_N"/>
    <property type="match status" value="1"/>
</dbReference>
<dbReference type="Gene3D" id="1.10.8.10">
    <property type="entry name" value="DNA helicase RuvA subunit, C-terminal domain"/>
    <property type="match status" value="1"/>
</dbReference>
<dbReference type="GO" id="GO:0032259">
    <property type="term" value="P:methylation"/>
    <property type="evidence" value="ECO:0007669"/>
    <property type="project" value="UniProtKB-KW"/>
</dbReference>
<proteinExistence type="inferred from homology"/>
<dbReference type="AlphaFoldDB" id="A0A0F3IPZ2"/>
<feature type="binding site" evidence="5">
    <location>
        <position position="143"/>
    </location>
    <ligand>
        <name>S-adenosyl-L-methionine</name>
        <dbReference type="ChEBI" id="CHEBI:59789"/>
    </ligand>
</feature>
<feature type="domain" description="Methyltransferase small" evidence="6">
    <location>
        <begin position="109"/>
        <end position="193"/>
    </location>
</feature>
<evidence type="ECO:0000313" key="9">
    <source>
        <dbReference type="Proteomes" id="UP000033684"/>
    </source>
</evidence>
<dbReference type="InterPro" id="IPR050320">
    <property type="entry name" value="N5-glutamine_MTase"/>
</dbReference>
<dbReference type="EMBL" id="LAJX01000026">
    <property type="protein sequence ID" value="KJV07649.1"/>
    <property type="molecule type" value="Genomic_DNA"/>
</dbReference>
<dbReference type="SUPFAM" id="SSF53335">
    <property type="entry name" value="S-adenosyl-L-methionine-dependent methyltransferases"/>
    <property type="match status" value="1"/>
</dbReference>
<accession>A0A0F3IPZ2</accession>
<dbReference type="HAMAP" id="MF_02126">
    <property type="entry name" value="RF_methyltr_PrmC"/>
    <property type="match status" value="1"/>
</dbReference>